<keyword evidence="1" id="KW-0732">Signal</keyword>
<dbReference type="Proteomes" id="UP000503017">
    <property type="component" value="Chromosome"/>
</dbReference>
<accession>A0A6M7WSW6</accession>
<name>A0A6M7WSW6_RHILI</name>
<protein>
    <submittedName>
        <fullName evidence="2">Uncharacterized protein</fullName>
    </submittedName>
</protein>
<organism evidence="2 3">
    <name type="scientific">Mesorhizobium loti R88b</name>
    <dbReference type="NCBI Taxonomy" id="935548"/>
    <lineage>
        <taxon>Bacteria</taxon>
        <taxon>Pseudomonadati</taxon>
        <taxon>Pseudomonadota</taxon>
        <taxon>Alphaproteobacteria</taxon>
        <taxon>Hyphomicrobiales</taxon>
        <taxon>Phyllobacteriaceae</taxon>
        <taxon>Mesorhizobium</taxon>
    </lineage>
</organism>
<evidence type="ECO:0000313" key="3">
    <source>
        <dbReference type="Proteomes" id="UP000503017"/>
    </source>
</evidence>
<reference evidence="2 3" key="1">
    <citation type="submission" date="2018-10" db="EMBL/GenBank/DDBJ databases">
        <authorList>
            <person name="Perry B.J."/>
            <person name="Sullivan J.T."/>
            <person name="Murphy R.J.T."/>
            <person name="Ramsay J.P."/>
            <person name="Ronson C.W."/>
        </authorList>
    </citation>
    <scope>NUCLEOTIDE SEQUENCE [LARGE SCALE GENOMIC DNA]</scope>
    <source>
        <strain evidence="2 3">R88b</strain>
    </source>
</reference>
<proteinExistence type="predicted"/>
<evidence type="ECO:0000313" key="2">
    <source>
        <dbReference type="EMBL" id="QKD02978.1"/>
    </source>
</evidence>
<feature type="chain" id="PRO_5027122873" evidence="1">
    <location>
        <begin position="22"/>
        <end position="92"/>
    </location>
</feature>
<dbReference type="RefSeq" id="WP_027029910.1">
    <property type="nucleotide sequence ID" value="NZ_CP033367.1"/>
</dbReference>
<sequence>MRLVLSICISLSLVYVAPAAAITLSNKEWKAFSCVLSKARDQGNPDVAAGYAIDECPTEGLSDAQKERIRDLVTRRLMKEYGLTCLGTGCGE</sequence>
<feature type="signal peptide" evidence="1">
    <location>
        <begin position="1"/>
        <end position="21"/>
    </location>
</feature>
<dbReference type="AlphaFoldDB" id="A0A6M7WSW6"/>
<gene>
    <name evidence="2" type="ORF">EB235_16915</name>
</gene>
<dbReference type="EMBL" id="CP033367">
    <property type="protein sequence ID" value="QKD02978.1"/>
    <property type="molecule type" value="Genomic_DNA"/>
</dbReference>
<evidence type="ECO:0000256" key="1">
    <source>
        <dbReference type="SAM" id="SignalP"/>
    </source>
</evidence>